<evidence type="ECO:0000313" key="1">
    <source>
        <dbReference type="EMBL" id="ODV68670.1"/>
    </source>
</evidence>
<dbReference type="Pfam" id="PF06999">
    <property type="entry name" value="Suc_Fer-like"/>
    <property type="match status" value="1"/>
</dbReference>
<dbReference type="RefSeq" id="XP_020077737.1">
    <property type="nucleotide sequence ID" value="XM_020218102.1"/>
</dbReference>
<accession>A0A1E4RN25</accession>
<reference evidence="2" key="1">
    <citation type="submission" date="2016-05" db="EMBL/GenBank/DDBJ databases">
        <title>Comparative genomics of biotechnologically important yeasts.</title>
        <authorList>
            <consortium name="DOE Joint Genome Institute"/>
            <person name="Riley R."/>
            <person name="Haridas S."/>
            <person name="Wolfe K.H."/>
            <person name="Lopes M.R."/>
            <person name="Hittinger C.T."/>
            <person name="Goker M."/>
            <person name="Salamov A."/>
            <person name="Wisecaver J."/>
            <person name="Long T.M."/>
            <person name="Aerts A.L."/>
            <person name="Barry K."/>
            <person name="Choi C."/>
            <person name="Clum A."/>
            <person name="Coughlan A.Y."/>
            <person name="Deshpande S."/>
            <person name="Douglass A.P."/>
            <person name="Hanson S.J."/>
            <person name="Klenk H.-P."/>
            <person name="Labutti K."/>
            <person name="Lapidus A."/>
            <person name="Lindquist E."/>
            <person name="Lipzen A."/>
            <person name="Meier-Kolthoff J.P."/>
            <person name="Ohm R.A."/>
            <person name="Otillar R.P."/>
            <person name="Pangilinan J."/>
            <person name="Peng Y."/>
            <person name="Rokas A."/>
            <person name="Rosa C.A."/>
            <person name="Scheuner C."/>
            <person name="Sibirny A.A."/>
            <person name="Slot J.C."/>
            <person name="Stielow J.B."/>
            <person name="Sun H."/>
            <person name="Kurtzman C.P."/>
            <person name="Blackwell M."/>
            <person name="Grigoriev I.V."/>
            <person name="Jeffries T.W."/>
        </authorList>
    </citation>
    <scope>NUCLEOTIDE SEQUENCE [LARGE SCALE GENOMIC DNA]</scope>
    <source>
        <strain evidence="2">NRRL Y-1933</strain>
    </source>
</reference>
<dbReference type="InterPro" id="IPR009737">
    <property type="entry name" value="Aim32/Apd1-like"/>
</dbReference>
<protein>
    <recommendedName>
        <fullName evidence="3">Sucraseferredoxin-like protein</fullName>
    </recommendedName>
</protein>
<gene>
    <name evidence="1" type="ORF">HYPBUDRAFT_10117</name>
</gene>
<dbReference type="CDD" id="cd03062">
    <property type="entry name" value="TRX_Fd_Sucrase"/>
    <property type="match status" value="1"/>
</dbReference>
<dbReference type="GeneID" id="30992652"/>
<evidence type="ECO:0008006" key="3">
    <source>
        <dbReference type="Google" id="ProtNLM"/>
    </source>
</evidence>
<dbReference type="PANTHER" id="PTHR31902">
    <property type="entry name" value="ACTIN PATCHES DISTAL PROTEIN 1"/>
    <property type="match status" value="1"/>
</dbReference>
<organism evidence="1 2">
    <name type="scientific">Hyphopichia burtonii NRRL Y-1933</name>
    <dbReference type="NCBI Taxonomy" id="984485"/>
    <lineage>
        <taxon>Eukaryota</taxon>
        <taxon>Fungi</taxon>
        <taxon>Dikarya</taxon>
        <taxon>Ascomycota</taxon>
        <taxon>Saccharomycotina</taxon>
        <taxon>Pichiomycetes</taxon>
        <taxon>Debaryomycetaceae</taxon>
        <taxon>Hyphopichia</taxon>
    </lineage>
</organism>
<dbReference type="GO" id="GO:0005829">
    <property type="term" value="C:cytosol"/>
    <property type="evidence" value="ECO:0007669"/>
    <property type="project" value="EnsemblFungi"/>
</dbReference>
<name>A0A1E4RN25_9ASCO</name>
<dbReference type="STRING" id="984485.A0A1E4RN25"/>
<sequence>MGLFNRVFGSSEESKSREIQAKGFEISSCSDQCDDCIGKFPKSIKVEEEANLWNSTNPYGLHIVVATGKTDWPHDATGVSKTLAHSVAKYASKYETKFNFGVDSSKIKVTVGSISSKQFESNEDYINGTVGDVLLLPFFIWIKNLNMNDVEQVLNLVIANLIDARAQSIKPILNYQEFPNIKIEIDENDSHIFLCSHKTRDKRCGLTAPIMKKEMDIYLRDLGKYRDFDDVRPGGVSVSFINHIGGHKYAANVLIYLKNGKNIWLANCKPNNVKPIIDDLA</sequence>
<dbReference type="SUPFAM" id="SSF52833">
    <property type="entry name" value="Thioredoxin-like"/>
    <property type="match status" value="1"/>
</dbReference>
<dbReference type="Proteomes" id="UP000095085">
    <property type="component" value="Unassembled WGS sequence"/>
</dbReference>
<dbReference type="OrthoDB" id="10253744at2759"/>
<dbReference type="EMBL" id="KV454539">
    <property type="protein sequence ID" value="ODV68670.1"/>
    <property type="molecule type" value="Genomic_DNA"/>
</dbReference>
<dbReference type="InterPro" id="IPR036249">
    <property type="entry name" value="Thioredoxin-like_sf"/>
</dbReference>
<dbReference type="Gene3D" id="3.40.30.10">
    <property type="entry name" value="Glutaredoxin"/>
    <property type="match status" value="1"/>
</dbReference>
<dbReference type="AlphaFoldDB" id="A0A1E4RN25"/>
<dbReference type="PANTHER" id="PTHR31902:SF14">
    <property type="entry name" value="ACTIN PATCHES DISTAL PROTEIN 1"/>
    <property type="match status" value="1"/>
</dbReference>
<evidence type="ECO:0000313" key="2">
    <source>
        <dbReference type="Proteomes" id="UP000095085"/>
    </source>
</evidence>
<keyword evidence="2" id="KW-1185">Reference proteome</keyword>
<proteinExistence type="predicted"/>